<dbReference type="PANTHER" id="PTHR43433:SF4">
    <property type="entry name" value="NON-HEME CHLOROPEROXIDASE-RELATED"/>
    <property type="match status" value="1"/>
</dbReference>
<evidence type="ECO:0000313" key="2">
    <source>
        <dbReference type="EMBL" id="GAN79579.1"/>
    </source>
</evidence>
<dbReference type="PANTHER" id="PTHR43433">
    <property type="entry name" value="HYDROLASE, ALPHA/BETA FOLD FAMILY PROTEIN"/>
    <property type="match status" value="1"/>
</dbReference>
<gene>
    <name evidence="2" type="ORF">Aam_023_030</name>
</gene>
<accession>A0A0D6PFE7</accession>
<evidence type="ECO:0000313" key="3">
    <source>
        <dbReference type="Proteomes" id="UP000032668"/>
    </source>
</evidence>
<proteinExistence type="predicted"/>
<feature type="domain" description="AB hydrolase-1" evidence="1">
    <location>
        <begin position="22"/>
        <end position="243"/>
    </location>
</feature>
<dbReference type="NCBIfam" id="TIGR02427">
    <property type="entry name" value="protocat_pcaD"/>
    <property type="match status" value="1"/>
</dbReference>
<dbReference type="RefSeq" id="WP_048878023.1">
    <property type="nucleotide sequence ID" value="NZ_BANC01000023.1"/>
</dbReference>
<dbReference type="InterPro" id="IPR000073">
    <property type="entry name" value="AB_hydrolase_1"/>
</dbReference>
<dbReference type="InterPro" id="IPR050471">
    <property type="entry name" value="AB_hydrolase"/>
</dbReference>
<dbReference type="Pfam" id="PF00561">
    <property type="entry name" value="Abhydrolase_1"/>
    <property type="match status" value="1"/>
</dbReference>
<dbReference type="PRINTS" id="PR00111">
    <property type="entry name" value="ABHYDROLASE"/>
</dbReference>
<organism evidence="2 3">
    <name type="scientific">Acidocella aminolytica 101 = DSM 11237</name>
    <dbReference type="NCBI Taxonomy" id="1120923"/>
    <lineage>
        <taxon>Bacteria</taxon>
        <taxon>Pseudomonadati</taxon>
        <taxon>Pseudomonadota</taxon>
        <taxon>Alphaproteobacteria</taxon>
        <taxon>Acetobacterales</taxon>
        <taxon>Acidocellaceae</taxon>
        <taxon>Acidocella</taxon>
    </lineage>
</organism>
<evidence type="ECO:0000259" key="1">
    <source>
        <dbReference type="Pfam" id="PF00561"/>
    </source>
</evidence>
<keyword evidence="3" id="KW-1185">Reference proteome</keyword>
<dbReference type="SUPFAM" id="SSF53474">
    <property type="entry name" value="alpha/beta-Hydrolases"/>
    <property type="match status" value="1"/>
</dbReference>
<dbReference type="Gene3D" id="3.40.50.1820">
    <property type="entry name" value="alpha/beta hydrolase"/>
    <property type="match status" value="1"/>
</dbReference>
<dbReference type="InterPro" id="IPR026968">
    <property type="entry name" value="PcaD/CatD"/>
</dbReference>
<name>A0A0D6PFE7_9PROT</name>
<dbReference type="EMBL" id="BANC01000023">
    <property type="protein sequence ID" value="GAN79579.1"/>
    <property type="molecule type" value="Genomic_DNA"/>
</dbReference>
<protein>
    <submittedName>
        <fullName evidence="2">3-oxoadipate enol-lactonase</fullName>
    </submittedName>
</protein>
<comment type="caution">
    <text evidence="2">The sequence shown here is derived from an EMBL/GenBank/DDBJ whole genome shotgun (WGS) entry which is preliminary data.</text>
</comment>
<sequence length="264" mass="28604">MAFTKLNNVRLHWRETGRKDAPAVIFANSLGTDCRLWDEVAAALSAKYRVVLYDKRGHGLSENAPGPYSIDMLADDVLALADHLELAQFAFVGLSVGGLIAQQLAVKAPERLSALVICDSAAKIGNDESWNARIEAVITNGLASITGPVMERWFTPAYHAEKQMELAGWIQMLLGTPNDGYAATCAALREADLTRVVTNIKTPTLVICGDGDQSTPPELVKQTADLIPGAKFEIIKGCGHIPPAEQPEALLTLLTKHFEEHIHV</sequence>
<dbReference type="InterPro" id="IPR029058">
    <property type="entry name" value="AB_hydrolase_fold"/>
</dbReference>
<dbReference type="GO" id="GO:0042952">
    <property type="term" value="P:beta-ketoadipate pathway"/>
    <property type="evidence" value="ECO:0007669"/>
    <property type="project" value="InterPro"/>
</dbReference>
<dbReference type="OrthoDB" id="9779853at2"/>
<dbReference type="GO" id="GO:0047570">
    <property type="term" value="F:3-oxoadipate enol-lactonase activity"/>
    <property type="evidence" value="ECO:0007669"/>
    <property type="project" value="InterPro"/>
</dbReference>
<dbReference type="Proteomes" id="UP000032668">
    <property type="component" value="Unassembled WGS sequence"/>
</dbReference>
<reference evidence="2 3" key="1">
    <citation type="submission" date="2012-11" db="EMBL/GenBank/DDBJ databases">
        <title>Whole genome sequence of Acidocella aminolytica 101 = DSM 11237.</title>
        <authorList>
            <person name="Azuma Y."/>
            <person name="Higashiura N."/>
            <person name="Hirakawa H."/>
            <person name="Matsushita K."/>
        </authorList>
    </citation>
    <scope>NUCLEOTIDE SEQUENCE [LARGE SCALE GENOMIC DNA]</scope>
    <source>
        <strain evidence="3">101 / DSM 11237</strain>
    </source>
</reference>
<dbReference type="AlphaFoldDB" id="A0A0D6PFE7"/>
<dbReference type="STRING" id="1120923.SAMN02746095_02684"/>